<dbReference type="EMBL" id="FLUN01000001">
    <property type="protein sequence ID" value="SBW10490.1"/>
    <property type="molecule type" value="Genomic_DNA"/>
</dbReference>
<organism evidence="2">
    <name type="scientific">uncultured Eubacteriales bacterium</name>
    <dbReference type="NCBI Taxonomy" id="172733"/>
    <lineage>
        <taxon>Bacteria</taxon>
        <taxon>Bacillati</taxon>
        <taxon>Bacillota</taxon>
        <taxon>Clostridia</taxon>
        <taxon>Eubacteriales</taxon>
        <taxon>environmental samples</taxon>
    </lineage>
</organism>
<reference evidence="2" key="1">
    <citation type="submission" date="2016-04" db="EMBL/GenBank/DDBJ databases">
        <authorList>
            <person name="Evans L.H."/>
            <person name="Alamgir A."/>
            <person name="Owens N."/>
            <person name="Weber N.D."/>
            <person name="Virtaneva K."/>
            <person name="Barbian K."/>
            <person name="Babar A."/>
            <person name="Rosenke K."/>
        </authorList>
    </citation>
    <scope>NUCLEOTIDE SEQUENCE</scope>
    <source>
        <strain evidence="2">86</strain>
    </source>
</reference>
<evidence type="ECO:0000313" key="2">
    <source>
        <dbReference type="EMBL" id="SBW10490.1"/>
    </source>
</evidence>
<proteinExistence type="predicted"/>
<gene>
    <name evidence="2" type="ORF">KL86CLO1_12948</name>
</gene>
<feature type="region of interest" description="Disordered" evidence="1">
    <location>
        <begin position="57"/>
        <end position="78"/>
    </location>
</feature>
<protein>
    <submittedName>
        <fullName evidence="2">Uncharacterized protein</fullName>
    </submittedName>
</protein>
<dbReference type="AlphaFoldDB" id="A0A212KFH9"/>
<accession>A0A212KFH9</accession>
<name>A0A212KFH9_9FIRM</name>
<evidence type="ECO:0000256" key="1">
    <source>
        <dbReference type="SAM" id="MobiDB-lite"/>
    </source>
</evidence>
<sequence>MFEFCFTFVNCKTRATLYNLVRTAPLTAARGAVAFPRTPLCEPIAYTVEWLKREDNVSGNGKANESPEKQKGTPETVMVSGVYGCGSKI</sequence>